<organism evidence="2">
    <name type="scientific">Muribaculaceae bacterium Z82</name>
    <dbReference type="NCBI Taxonomy" id="2304548"/>
    <lineage>
        <taxon>Bacteria</taxon>
        <taxon>Pseudomonadati</taxon>
        <taxon>Bacteroidota</taxon>
        <taxon>Bacteroidia</taxon>
        <taxon>Bacteroidales</taxon>
        <taxon>Muribaculaceae</taxon>
    </lineage>
</organism>
<dbReference type="GO" id="GO:0003677">
    <property type="term" value="F:DNA binding"/>
    <property type="evidence" value="ECO:0007669"/>
    <property type="project" value="UniProtKB-KW"/>
</dbReference>
<dbReference type="EMBL" id="QWKH01000037">
    <property type="protein sequence ID" value="NBI34615.1"/>
    <property type="molecule type" value="Genomic_DNA"/>
</dbReference>
<evidence type="ECO:0000313" key="2">
    <source>
        <dbReference type="EMBL" id="NBI34615.1"/>
    </source>
</evidence>
<gene>
    <name evidence="2" type="ORF">D1639_06145</name>
</gene>
<keyword evidence="1" id="KW-0238">DNA-binding</keyword>
<accession>A0A7C9JQN0</accession>
<dbReference type="InterPro" id="IPR010998">
    <property type="entry name" value="Integrase_recombinase_N"/>
</dbReference>
<proteinExistence type="predicted"/>
<dbReference type="Gene3D" id="1.10.150.130">
    <property type="match status" value="1"/>
</dbReference>
<reference evidence="2" key="1">
    <citation type="submission" date="2018-08" db="EMBL/GenBank/DDBJ databases">
        <title>Murine metabolic-syndrome-specific gut microbial biobank.</title>
        <authorList>
            <person name="Liu C."/>
        </authorList>
    </citation>
    <scope>NUCLEOTIDE SEQUENCE [LARGE SCALE GENOMIC DNA]</scope>
    <source>
        <strain evidence="2">Z82</strain>
    </source>
</reference>
<dbReference type="AlphaFoldDB" id="A0A7C9JQN0"/>
<name>A0A7C9JQN0_9BACT</name>
<sequence length="82" mass="8828">MRQGEGKSEPGRCTTPIGSYAGRYIGIRSNGSVSKETIANERRYLQYVDAAIGAIPICEVTAEDVDDCTADTARAWIELSAT</sequence>
<comment type="caution">
    <text evidence="2">The sequence shown here is derived from an EMBL/GenBank/DDBJ whole genome shotgun (WGS) entry which is preliminary data.</text>
</comment>
<protein>
    <submittedName>
        <fullName evidence="2">Uncharacterized protein</fullName>
    </submittedName>
</protein>
<evidence type="ECO:0000256" key="1">
    <source>
        <dbReference type="ARBA" id="ARBA00023125"/>
    </source>
</evidence>